<keyword evidence="1" id="KW-1133">Transmembrane helix</keyword>
<keyword evidence="3" id="KW-1185">Reference proteome</keyword>
<dbReference type="AlphaFoldDB" id="A0A9Y2IL53"/>
<feature type="transmembrane region" description="Helical" evidence="1">
    <location>
        <begin position="75"/>
        <end position="94"/>
    </location>
</feature>
<gene>
    <name evidence="2" type="ORF">QRX50_14155</name>
</gene>
<feature type="transmembrane region" description="Helical" evidence="1">
    <location>
        <begin position="164"/>
        <end position="183"/>
    </location>
</feature>
<dbReference type="KEGG" id="acab:QRX50_14155"/>
<proteinExistence type="predicted"/>
<protein>
    <submittedName>
        <fullName evidence="2">Uncharacterized protein</fullName>
    </submittedName>
</protein>
<dbReference type="RefSeq" id="WP_285972394.1">
    <property type="nucleotide sequence ID" value="NZ_CP127294.1"/>
</dbReference>
<reference evidence="2 3" key="1">
    <citation type="submission" date="2023-06" db="EMBL/GenBank/DDBJ databases">
        <authorList>
            <person name="Oyuntsetseg B."/>
            <person name="Kim S.B."/>
        </authorList>
    </citation>
    <scope>NUCLEOTIDE SEQUENCE [LARGE SCALE GENOMIC DNA]</scope>
    <source>
        <strain evidence="2 3">2-15</strain>
    </source>
</reference>
<name>A0A9Y2IL53_9PSEU</name>
<dbReference type="Proteomes" id="UP001236014">
    <property type="component" value="Chromosome"/>
</dbReference>
<evidence type="ECO:0000313" key="2">
    <source>
        <dbReference type="EMBL" id="WIX81812.1"/>
    </source>
</evidence>
<feature type="transmembrane region" description="Helical" evidence="1">
    <location>
        <begin position="100"/>
        <end position="120"/>
    </location>
</feature>
<feature type="transmembrane region" description="Helical" evidence="1">
    <location>
        <begin position="12"/>
        <end position="31"/>
    </location>
</feature>
<sequence>MRWLALYARSRRLPVSLAALVLCTVVIRLIVGSDWSTFFVSLTLGAAVAVAATGLSGQDVDLDRTAAFGWLPRRLAHLLLMGLLAAGVLLLVQAPGATQVAASVILRDGAGLLGLAGLAATLFGGQFGWTFPLGWIVVALFVPGEPIELSRVLAWPLQPADVAVAWWVAGVLFVLGSGTYAVVGARR</sequence>
<evidence type="ECO:0000313" key="3">
    <source>
        <dbReference type="Proteomes" id="UP001236014"/>
    </source>
</evidence>
<organism evidence="2 3">
    <name type="scientific">Amycolatopsis carbonis</name>
    <dbReference type="NCBI Taxonomy" id="715471"/>
    <lineage>
        <taxon>Bacteria</taxon>
        <taxon>Bacillati</taxon>
        <taxon>Actinomycetota</taxon>
        <taxon>Actinomycetes</taxon>
        <taxon>Pseudonocardiales</taxon>
        <taxon>Pseudonocardiaceae</taxon>
        <taxon>Amycolatopsis</taxon>
    </lineage>
</organism>
<keyword evidence="1" id="KW-0812">Transmembrane</keyword>
<dbReference type="EMBL" id="CP127294">
    <property type="protein sequence ID" value="WIX81812.1"/>
    <property type="molecule type" value="Genomic_DNA"/>
</dbReference>
<evidence type="ECO:0000256" key="1">
    <source>
        <dbReference type="SAM" id="Phobius"/>
    </source>
</evidence>
<keyword evidence="1" id="KW-0472">Membrane</keyword>
<accession>A0A9Y2IL53</accession>